<name>A0A444X5X0_ARAHY</name>
<gene>
    <name evidence="1" type="ORF">Ahy_B10g104570</name>
</gene>
<evidence type="ECO:0000313" key="1">
    <source>
        <dbReference type="EMBL" id="RYQ85071.1"/>
    </source>
</evidence>
<proteinExistence type="predicted"/>
<reference evidence="1 2" key="1">
    <citation type="submission" date="2019-01" db="EMBL/GenBank/DDBJ databases">
        <title>Sequencing of cultivated peanut Arachis hypogaea provides insights into genome evolution and oil improvement.</title>
        <authorList>
            <person name="Chen X."/>
        </authorList>
    </citation>
    <scope>NUCLEOTIDE SEQUENCE [LARGE SCALE GENOMIC DNA]</scope>
    <source>
        <strain evidence="2">cv. Fuhuasheng</strain>
        <tissue evidence="1">Leaves</tissue>
    </source>
</reference>
<dbReference type="Proteomes" id="UP000289738">
    <property type="component" value="Chromosome B10"/>
</dbReference>
<protein>
    <submittedName>
        <fullName evidence="1">Uncharacterized protein</fullName>
    </submittedName>
</protein>
<evidence type="ECO:0000313" key="2">
    <source>
        <dbReference type="Proteomes" id="UP000289738"/>
    </source>
</evidence>
<sequence length="61" mass="6894">MCHNLSHLQIVDILDSRGTIAAFVDIPYPRIVPLCSSFCRTNSRWTTHSVGTGFLPVMRFD</sequence>
<comment type="caution">
    <text evidence="1">The sequence shown here is derived from an EMBL/GenBank/DDBJ whole genome shotgun (WGS) entry which is preliminary data.</text>
</comment>
<dbReference type="EMBL" id="SDMP01000020">
    <property type="protein sequence ID" value="RYQ85071.1"/>
    <property type="molecule type" value="Genomic_DNA"/>
</dbReference>
<dbReference type="AlphaFoldDB" id="A0A444X5X0"/>
<keyword evidence="2" id="KW-1185">Reference proteome</keyword>
<accession>A0A444X5X0</accession>
<organism evidence="1 2">
    <name type="scientific">Arachis hypogaea</name>
    <name type="common">Peanut</name>
    <dbReference type="NCBI Taxonomy" id="3818"/>
    <lineage>
        <taxon>Eukaryota</taxon>
        <taxon>Viridiplantae</taxon>
        <taxon>Streptophyta</taxon>
        <taxon>Embryophyta</taxon>
        <taxon>Tracheophyta</taxon>
        <taxon>Spermatophyta</taxon>
        <taxon>Magnoliopsida</taxon>
        <taxon>eudicotyledons</taxon>
        <taxon>Gunneridae</taxon>
        <taxon>Pentapetalae</taxon>
        <taxon>rosids</taxon>
        <taxon>fabids</taxon>
        <taxon>Fabales</taxon>
        <taxon>Fabaceae</taxon>
        <taxon>Papilionoideae</taxon>
        <taxon>50 kb inversion clade</taxon>
        <taxon>dalbergioids sensu lato</taxon>
        <taxon>Dalbergieae</taxon>
        <taxon>Pterocarpus clade</taxon>
        <taxon>Arachis</taxon>
    </lineage>
</organism>